<name>F8UGZ5_9ZZZZ</name>
<accession>F8UGZ5</accession>
<dbReference type="InterPro" id="IPR001950">
    <property type="entry name" value="SUI1"/>
</dbReference>
<dbReference type="PANTHER" id="PTHR12789:SF0">
    <property type="entry name" value="DENSITY-REGULATED PROTEIN"/>
    <property type="match status" value="1"/>
</dbReference>
<dbReference type="GO" id="GO:0003729">
    <property type="term" value="F:mRNA binding"/>
    <property type="evidence" value="ECO:0007669"/>
    <property type="project" value="TreeGrafter"/>
</dbReference>
<dbReference type="InterPro" id="IPR005872">
    <property type="entry name" value="SUI1_arc_bac"/>
</dbReference>
<evidence type="ECO:0000256" key="2">
    <source>
        <dbReference type="ARBA" id="ARBA00022845"/>
    </source>
</evidence>
<dbReference type="InterPro" id="IPR036877">
    <property type="entry name" value="SUI1_dom_sf"/>
</dbReference>
<dbReference type="AlphaFoldDB" id="F8UGZ5"/>
<evidence type="ECO:0000259" key="4">
    <source>
        <dbReference type="PROSITE" id="PS50296"/>
    </source>
</evidence>
<dbReference type="Gene3D" id="3.30.780.10">
    <property type="entry name" value="SUI1-like domain"/>
    <property type="match status" value="1"/>
</dbReference>
<dbReference type="CDD" id="cd11567">
    <property type="entry name" value="YciH_like"/>
    <property type="match status" value="1"/>
</dbReference>
<dbReference type="EMBL" id="JF805041">
    <property type="protein sequence ID" value="AEI30302.1"/>
    <property type="molecule type" value="Genomic_DNA"/>
</dbReference>
<dbReference type="InterPro" id="IPR050318">
    <property type="entry name" value="DENR/SUI1_TIF"/>
</dbReference>
<proteinExistence type="inferred from homology"/>
<feature type="domain" description="SUI1" evidence="4">
    <location>
        <begin position="45"/>
        <end position="111"/>
    </location>
</feature>
<comment type="similarity">
    <text evidence="1">Belongs to the SUI1 family.</text>
</comment>
<evidence type="ECO:0000313" key="5">
    <source>
        <dbReference type="EMBL" id="AEI30302.1"/>
    </source>
</evidence>
<reference evidence="5" key="1">
    <citation type="submission" date="2011-04" db="EMBL/GenBank/DDBJ databases">
        <title>Taxonomic and functional metagenomic profiling of the microbial community in the anoxic sediment of a brackish shallow lake (Laguna de Carrizo Central Spain).</title>
        <authorList>
            <consortium name="CONSOLIDER consortium CSD2007-00005"/>
            <person name="Guazzaroni M.-E."/>
            <person name="Richter M."/>
            <person name="Garcia-Salamanca A."/>
            <person name="Yarza P."/>
            <person name="Ferrer M."/>
        </authorList>
    </citation>
    <scope>NUCLEOTIDE SEQUENCE</scope>
</reference>
<evidence type="ECO:0000256" key="1">
    <source>
        <dbReference type="ARBA" id="ARBA00005422"/>
    </source>
</evidence>
<sequence>MRKSTEGGLVYSTEGGRMCPACRQPLAACACAAPSAAPRGDGVVRVSRETQGRGGKAVTVIRGVVGDAAVLAALGKRLRTACGSGGTVKDGVLEVQGDHRERVIELLKREGNKVKPAGG</sequence>
<protein>
    <submittedName>
        <fullName evidence="5">Translation initiation factor SUI1</fullName>
    </submittedName>
</protein>
<keyword evidence="2" id="KW-0810">Translation regulation</keyword>
<keyword evidence="5" id="KW-0396">Initiation factor</keyword>
<dbReference type="PANTHER" id="PTHR12789">
    <property type="entry name" value="DENSITY-REGULATED PROTEIN HOMOLOG"/>
    <property type="match status" value="1"/>
</dbReference>
<dbReference type="NCBIfam" id="NF005297">
    <property type="entry name" value="PRK06824.1"/>
    <property type="match status" value="1"/>
</dbReference>
<keyword evidence="3" id="KW-0648">Protein biosynthesis</keyword>
<organism evidence="5">
    <name type="scientific">uncultured microorganism</name>
    <dbReference type="NCBI Taxonomy" id="358574"/>
    <lineage>
        <taxon>unclassified sequences</taxon>
        <taxon>environmental samples</taxon>
    </lineage>
</organism>
<dbReference type="PROSITE" id="PS50296">
    <property type="entry name" value="SUI1"/>
    <property type="match status" value="1"/>
</dbReference>
<gene>
    <name evidence="5" type="ORF">LDC_03654</name>
</gene>
<evidence type="ECO:0000256" key="3">
    <source>
        <dbReference type="ARBA" id="ARBA00022917"/>
    </source>
</evidence>
<dbReference type="SUPFAM" id="SSF55159">
    <property type="entry name" value="eIF1-like"/>
    <property type="match status" value="1"/>
</dbReference>
<dbReference type="Pfam" id="PF01253">
    <property type="entry name" value="SUI1"/>
    <property type="match status" value="1"/>
</dbReference>
<dbReference type="PIRSF" id="PIRSF037511">
    <property type="entry name" value="Transl_init_SUI1_pro"/>
    <property type="match status" value="1"/>
</dbReference>